<dbReference type="RefSeq" id="YP_009056314.1">
    <property type="nucleotide sequence ID" value="NC_024792.1"/>
</dbReference>
<organism evidence="2 3">
    <name type="scientific">Bacillus phage Bobb</name>
    <dbReference type="NCBI Taxonomy" id="1527469"/>
    <lineage>
        <taxon>Viruses</taxon>
        <taxon>Duplodnaviria</taxon>
        <taxon>Heunggongvirae</taxon>
        <taxon>Uroviricota</taxon>
        <taxon>Caudoviricetes</taxon>
        <taxon>Herelleviridae</taxon>
        <taxon>Bastillevirinae</taxon>
        <taxon>Agatevirus</taxon>
        <taxon>Agatevirus bobb</taxon>
    </lineage>
</organism>
<evidence type="ECO:0000313" key="2">
    <source>
        <dbReference type="EMBL" id="AII27946.1"/>
    </source>
</evidence>
<protein>
    <submittedName>
        <fullName evidence="2">Uncharacterized protein</fullName>
    </submittedName>
</protein>
<name>A0A076G769_9CAUD</name>
<evidence type="ECO:0000256" key="1">
    <source>
        <dbReference type="SAM" id="Phobius"/>
    </source>
</evidence>
<feature type="transmembrane region" description="Helical" evidence="1">
    <location>
        <begin position="12"/>
        <end position="38"/>
    </location>
</feature>
<keyword evidence="3" id="KW-1185">Reference proteome</keyword>
<reference evidence="2 3" key="1">
    <citation type="submission" date="2014-06" db="EMBL/GenBank/DDBJ databases">
        <title>Bioinformatic genomic analysis of Bacillus phage Bobb.</title>
        <authorList>
            <person name="Lewis H.M.N."/>
            <person name="Temple L."/>
            <person name="Barth R.N."/>
            <person name="Bowles K.M."/>
            <person name="Churchin D.I."/>
            <person name="Scott-Croshaw C."/>
            <person name="Glasgow G.H."/>
            <person name="Gloe M.W."/>
            <person name="McGough T.M."/>
            <person name="Nutbrown S.A."/>
            <person name="Romulus S.R."/>
            <person name="Sanders K.A.M."/>
            <person name="Diachok C.R."/>
            <person name="Serigano J.P."/>
            <person name="Shin D."/>
            <person name="Suresh M.H."/>
            <person name="Conner A.R.N."/>
            <person name="Korba R.M."/>
            <person name="Livermore R.J."/>
            <person name="Rohlf M.B."/>
            <person name="Utterback S.D."/>
            <person name="Wilson V.E."/>
        </authorList>
    </citation>
    <scope>NUCLEOTIDE SEQUENCE [LARGE SCALE GENOMIC DNA]</scope>
</reference>
<dbReference type="KEGG" id="vg:20283332"/>
<dbReference type="OrthoDB" id="40936at10239"/>
<dbReference type="Proteomes" id="UP000028664">
    <property type="component" value="Segment"/>
</dbReference>
<keyword evidence="1" id="KW-0472">Membrane</keyword>
<accession>A0A076G769</accession>
<keyword evidence="1" id="KW-1133">Transmembrane helix</keyword>
<sequence length="74" mass="8776">MGLNTVIFGGFFAVWLVFLLFGPIMGIPAMMVYMFAIFNKITGGRQQQNQQYEEYIAELEEENRRLKERQKFFE</sequence>
<evidence type="ECO:0000313" key="3">
    <source>
        <dbReference type="Proteomes" id="UP000028664"/>
    </source>
</evidence>
<dbReference type="GeneID" id="20283332"/>
<dbReference type="EMBL" id="KM051843">
    <property type="protein sequence ID" value="AII27946.1"/>
    <property type="molecule type" value="Genomic_DNA"/>
</dbReference>
<keyword evidence="1" id="KW-0812">Transmembrane</keyword>
<proteinExistence type="predicted"/>